<accession>A0ABW3CVZ9</accession>
<evidence type="ECO:0000313" key="4">
    <source>
        <dbReference type="Proteomes" id="UP001596978"/>
    </source>
</evidence>
<keyword evidence="1" id="KW-0732">Signal</keyword>
<evidence type="ECO:0000313" key="3">
    <source>
        <dbReference type="EMBL" id="MFD0861906.1"/>
    </source>
</evidence>
<sequence length="431" mass="48156">MKRTPIFLLILFCVQSLLAQDTIKTMFYNLLNFPSTQPSRVSHLDAILDDIQPDLFLVCELENEQGGEFLFDNALQNVTNDYIMAPFVSNQSTGNQLQQLAFYNKNKLILDNATTLQSDIVTTDLRDINRYSFILNTADAATNPIYLEVFVTHLKAGNGAIDPNNAIRRELEVQALMDYLNTNATTFSNRYILFAGDFNVYTSAEGAYQLILDSMNNNSIDFIDPINRPGAWNNNSSFQDIHTQSAFSSNSHMLDENGDPDGAQGGMDDRFDFIMISDNLLGNAELEYVPNSYIAYGNNGNCFNDNVNDTNCTGTFSQTIRNHLFNFSDHLPVVMELQTDQQLLSVDEVGEVSTVRLSKGTIVGNTLSVSLTDNVSVYQLAIYNVLGQEMERKLIQNQTNADIDVSNLPSGVYYLKVVASKGDITLKFIKQ</sequence>
<dbReference type="InterPro" id="IPR036691">
    <property type="entry name" value="Endo/exonu/phosph_ase_sf"/>
</dbReference>
<evidence type="ECO:0000259" key="2">
    <source>
        <dbReference type="Pfam" id="PF18962"/>
    </source>
</evidence>
<dbReference type="Proteomes" id="UP001596978">
    <property type="component" value="Unassembled WGS sequence"/>
</dbReference>
<name>A0ABW3CVZ9_9FLAO</name>
<dbReference type="InterPro" id="IPR026444">
    <property type="entry name" value="Secre_tail"/>
</dbReference>
<comment type="caution">
    <text evidence="3">The sequence shown here is derived from an EMBL/GenBank/DDBJ whole genome shotgun (WGS) entry which is preliminary data.</text>
</comment>
<feature type="domain" description="Secretion system C-terminal sorting" evidence="2">
    <location>
        <begin position="368"/>
        <end position="429"/>
    </location>
</feature>
<dbReference type="NCBIfam" id="TIGR04183">
    <property type="entry name" value="Por_Secre_tail"/>
    <property type="match status" value="1"/>
</dbReference>
<dbReference type="RefSeq" id="WP_386405811.1">
    <property type="nucleotide sequence ID" value="NZ_JBHTJH010000004.1"/>
</dbReference>
<dbReference type="EMBL" id="JBHTJH010000004">
    <property type="protein sequence ID" value="MFD0861906.1"/>
    <property type="molecule type" value="Genomic_DNA"/>
</dbReference>
<dbReference type="SUPFAM" id="SSF56219">
    <property type="entry name" value="DNase I-like"/>
    <property type="match status" value="1"/>
</dbReference>
<proteinExistence type="predicted"/>
<reference evidence="4" key="1">
    <citation type="journal article" date="2019" name="Int. J. Syst. Evol. Microbiol.">
        <title>The Global Catalogue of Microorganisms (GCM) 10K type strain sequencing project: providing services to taxonomists for standard genome sequencing and annotation.</title>
        <authorList>
            <consortium name="The Broad Institute Genomics Platform"/>
            <consortium name="The Broad Institute Genome Sequencing Center for Infectious Disease"/>
            <person name="Wu L."/>
            <person name="Ma J."/>
        </authorList>
    </citation>
    <scope>NUCLEOTIDE SEQUENCE [LARGE SCALE GENOMIC DNA]</scope>
    <source>
        <strain evidence="4">CCUG 62952</strain>
    </source>
</reference>
<keyword evidence="4" id="KW-1185">Reference proteome</keyword>
<evidence type="ECO:0000256" key="1">
    <source>
        <dbReference type="ARBA" id="ARBA00022729"/>
    </source>
</evidence>
<dbReference type="Gene3D" id="3.60.10.10">
    <property type="entry name" value="Endonuclease/exonuclease/phosphatase"/>
    <property type="match status" value="1"/>
</dbReference>
<protein>
    <submittedName>
        <fullName evidence="3">T9SS type A sorting domain-containing protein</fullName>
    </submittedName>
</protein>
<gene>
    <name evidence="3" type="ORF">ACFQ1M_06785</name>
</gene>
<organism evidence="3 4">
    <name type="scientific">Sungkyunkwania multivorans</name>
    <dbReference type="NCBI Taxonomy" id="1173618"/>
    <lineage>
        <taxon>Bacteria</taxon>
        <taxon>Pseudomonadati</taxon>
        <taxon>Bacteroidota</taxon>
        <taxon>Flavobacteriia</taxon>
        <taxon>Flavobacteriales</taxon>
        <taxon>Flavobacteriaceae</taxon>
        <taxon>Sungkyunkwania</taxon>
    </lineage>
</organism>
<dbReference type="Pfam" id="PF18962">
    <property type="entry name" value="Por_Secre_tail"/>
    <property type="match status" value="1"/>
</dbReference>